<dbReference type="EMBL" id="ACPB03019844">
    <property type="status" value="NOT_ANNOTATED_CDS"/>
    <property type="molecule type" value="Genomic_DNA"/>
</dbReference>
<proteinExistence type="predicted"/>
<dbReference type="InParanoid" id="T1IF93"/>
<name>T1IF93_RHOPR</name>
<keyword evidence="2" id="KW-1185">Reference proteome</keyword>
<dbReference type="EnsemblMetazoa" id="RPRC014962-RA">
    <property type="protein sequence ID" value="RPRC014962-PA"/>
    <property type="gene ID" value="RPRC014962"/>
</dbReference>
<dbReference type="AlphaFoldDB" id="T1IF93"/>
<dbReference type="HOGENOM" id="CLU_1476931_0_0_1"/>
<accession>T1IF93</accession>
<evidence type="ECO:0000313" key="1">
    <source>
        <dbReference type="EnsemblMetazoa" id="RPRC014962-PA"/>
    </source>
</evidence>
<dbReference type="VEuPathDB" id="VectorBase:RPRC014962"/>
<reference evidence="1" key="1">
    <citation type="submission" date="2015-05" db="UniProtKB">
        <authorList>
            <consortium name="EnsemblMetazoa"/>
        </authorList>
    </citation>
    <scope>IDENTIFICATION</scope>
</reference>
<dbReference type="Proteomes" id="UP000015103">
    <property type="component" value="Unassembled WGS sequence"/>
</dbReference>
<dbReference type="EMBL" id="ACPB03019845">
    <property type="status" value="NOT_ANNOTATED_CDS"/>
    <property type="molecule type" value="Genomic_DNA"/>
</dbReference>
<protein>
    <submittedName>
        <fullName evidence="1">Uncharacterized protein</fullName>
    </submittedName>
</protein>
<organism evidence="1 2">
    <name type="scientific">Rhodnius prolixus</name>
    <name type="common">Triatomid bug</name>
    <dbReference type="NCBI Taxonomy" id="13249"/>
    <lineage>
        <taxon>Eukaryota</taxon>
        <taxon>Metazoa</taxon>
        <taxon>Ecdysozoa</taxon>
        <taxon>Arthropoda</taxon>
        <taxon>Hexapoda</taxon>
        <taxon>Insecta</taxon>
        <taxon>Pterygota</taxon>
        <taxon>Neoptera</taxon>
        <taxon>Paraneoptera</taxon>
        <taxon>Hemiptera</taxon>
        <taxon>Heteroptera</taxon>
        <taxon>Panheteroptera</taxon>
        <taxon>Cimicomorpha</taxon>
        <taxon>Reduviidae</taxon>
        <taxon>Triatominae</taxon>
        <taxon>Rhodnius</taxon>
    </lineage>
</organism>
<evidence type="ECO:0000313" key="2">
    <source>
        <dbReference type="Proteomes" id="UP000015103"/>
    </source>
</evidence>
<sequence length="183" mass="20871">MDNSIRYTLLSVIRPSRCFGLFPFNLTEKSVVLSIPLTVCAIIIHLLMILASILSIFIPSREAEVNAIYEALINTQIAALQSALIAHLIWLLLCRRKIEEVFQILFNLEAIQPLKKKIAFKYPRMFYIVLILVYLASFAIKVVSLYSDVFDFVSITTFYLLPGLLFTSIFQMSQILMLVLNSS</sequence>